<evidence type="ECO:0000313" key="2">
    <source>
        <dbReference type="EMBL" id="RMX56957.1"/>
    </source>
</evidence>
<organism evidence="2 3">
    <name type="scientific">Pocillopora damicornis</name>
    <name type="common">Cauliflower coral</name>
    <name type="synonym">Millepora damicornis</name>
    <dbReference type="NCBI Taxonomy" id="46731"/>
    <lineage>
        <taxon>Eukaryota</taxon>
        <taxon>Metazoa</taxon>
        <taxon>Cnidaria</taxon>
        <taxon>Anthozoa</taxon>
        <taxon>Hexacorallia</taxon>
        <taxon>Scleractinia</taxon>
        <taxon>Astrocoeniina</taxon>
        <taxon>Pocilloporidae</taxon>
        <taxon>Pocillopora</taxon>
    </lineage>
</organism>
<feature type="region of interest" description="Disordered" evidence="1">
    <location>
        <begin position="124"/>
        <end position="154"/>
    </location>
</feature>
<reference evidence="2 3" key="1">
    <citation type="journal article" date="2018" name="Sci. Rep.">
        <title>Comparative analysis of the Pocillopora damicornis genome highlights role of immune system in coral evolution.</title>
        <authorList>
            <person name="Cunning R."/>
            <person name="Bay R.A."/>
            <person name="Gillette P."/>
            <person name="Baker A.C."/>
            <person name="Traylor-Knowles N."/>
        </authorList>
    </citation>
    <scope>NUCLEOTIDE SEQUENCE [LARGE SCALE GENOMIC DNA]</scope>
    <source>
        <strain evidence="2">RSMAS</strain>
        <tissue evidence="2">Whole animal</tissue>
    </source>
</reference>
<evidence type="ECO:0008006" key="4">
    <source>
        <dbReference type="Google" id="ProtNLM"/>
    </source>
</evidence>
<evidence type="ECO:0000313" key="3">
    <source>
        <dbReference type="Proteomes" id="UP000275408"/>
    </source>
</evidence>
<proteinExistence type="predicted"/>
<dbReference type="OrthoDB" id="5980489at2759"/>
<dbReference type="PANTHER" id="PTHR47331">
    <property type="entry name" value="PHD-TYPE DOMAIN-CONTAINING PROTEIN"/>
    <property type="match status" value="1"/>
</dbReference>
<dbReference type="EMBL" id="RCHS01000761">
    <property type="protein sequence ID" value="RMX56957.1"/>
    <property type="molecule type" value="Genomic_DNA"/>
</dbReference>
<dbReference type="AlphaFoldDB" id="A0A3M6UTQ5"/>
<gene>
    <name evidence="2" type="ORF">pdam_00024623</name>
</gene>
<evidence type="ECO:0000256" key="1">
    <source>
        <dbReference type="SAM" id="MobiDB-lite"/>
    </source>
</evidence>
<protein>
    <recommendedName>
        <fullName evidence="4">Peptidase aspartic putative domain-containing protein</fullName>
    </recommendedName>
</protein>
<name>A0A3M6UTQ5_POCDA</name>
<sequence length="666" mass="75247">MTEKADQLKNSLKIAVKRRGNLRRMFTNEGKKLALIFDKAAEAEIAEEDIEQLKAGQQKLLDVRPAMRQMDKEIQNLHAILGEEDTEDQDFVDTDNISDTHSALLRQIEKLLLRAQQLQSSKSIPYADSVPPGTETALPAAVTPSDQSKSKKFKQFNRPKKVPCRFCGPTSTHNTFQCELSIRDRISAVKSNKTVRINTFGGATSNNTYPVGSINIMTDEGAISVDTLIKDVIITPIDRTSWAKSLKSPHITSLQLADDFSQTQFPVQILIGMDTVWQFLKPDVIYGYPTVQASSLGYLISGRLFPTTDSTSTNDSQTASQCFAAGHSLDSFPFDDSEWFCYTRAKDLEVHNKVADFLKIETLGIEDPRDTSQEDDFLERFQSEITYRDGTYFVPLPWLDNHPPLPSNFNLAHSRLQQFTKRQVLSSASSTFDPIGIISPVLVPAKKFISSLWDKGFDWDEILPDELQQQYNQIAKEIEAASTFVTLRYLDFDKALPAEMHVFCDACPTTAAGYCVFFAQNQKVRFIGSKVKLSSSKHARTVPQWELIAMVMGARLGRIREIFNKDFPFISSYYWTDSTICLHWLYSTKQLLVFIRNRTTEILRLTDLSSWSHVSSANNPADILSRGCSADELLQSALWQRGPPWLTAHSLWPRWSPKSFAKDDVV</sequence>
<dbReference type="Proteomes" id="UP000275408">
    <property type="component" value="Unassembled WGS sequence"/>
</dbReference>
<keyword evidence="3" id="KW-1185">Reference proteome</keyword>
<dbReference type="Pfam" id="PF05380">
    <property type="entry name" value="Peptidase_A17"/>
    <property type="match status" value="1"/>
</dbReference>
<accession>A0A3M6UTQ5</accession>
<dbReference type="InterPro" id="IPR008042">
    <property type="entry name" value="Retrotrans_Pao"/>
</dbReference>
<comment type="caution">
    <text evidence="2">The sequence shown here is derived from an EMBL/GenBank/DDBJ whole genome shotgun (WGS) entry which is preliminary data.</text>
</comment>